<dbReference type="Proteomes" id="UP001221142">
    <property type="component" value="Unassembled WGS sequence"/>
</dbReference>
<keyword evidence="2" id="KW-1185">Reference proteome</keyword>
<protein>
    <submittedName>
        <fullName evidence="1">Uncharacterized protein</fullName>
    </submittedName>
</protein>
<reference evidence="1" key="1">
    <citation type="submission" date="2023-03" db="EMBL/GenBank/DDBJ databases">
        <title>Massive genome expansion in bonnet fungi (Mycena s.s.) driven by repeated elements and novel gene families across ecological guilds.</title>
        <authorList>
            <consortium name="Lawrence Berkeley National Laboratory"/>
            <person name="Harder C.B."/>
            <person name="Miyauchi S."/>
            <person name="Viragh M."/>
            <person name="Kuo A."/>
            <person name="Thoen E."/>
            <person name="Andreopoulos B."/>
            <person name="Lu D."/>
            <person name="Skrede I."/>
            <person name="Drula E."/>
            <person name="Henrissat B."/>
            <person name="Morin E."/>
            <person name="Kohler A."/>
            <person name="Barry K."/>
            <person name="LaButti K."/>
            <person name="Morin E."/>
            <person name="Salamov A."/>
            <person name="Lipzen A."/>
            <person name="Mereny Z."/>
            <person name="Hegedus B."/>
            <person name="Baldrian P."/>
            <person name="Stursova M."/>
            <person name="Weitz H."/>
            <person name="Taylor A."/>
            <person name="Grigoriev I.V."/>
            <person name="Nagy L.G."/>
            <person name="Martin F."/>
            <person name="Kauserud H."/>
        </authorList>
    </citation>
    <scope>NUCLEOTIDE SEQUENCE</scope>
    <source>
        <strain evidence="1">9284</strain>
    </source>
</reference>
<dbReference type="EMBL" id="JARKIF010000017">
    <property type="protein sequence ID" value="KAJ7620144.1"/>
    <property type="molecule type" value="Genomic_DNA"/>
</dbReference>
<name>A0AAD7BG50_9AGAR</name>
<sequence>MYTHRLEVALAALLPLPHAFLENLDIARISTTLSSRSAIHTLSSHLASSAGGSLSALMAHAVHVKELWQDMVALGLYDPELWDMLDLAWEVVLGALNLAAA</sequence>
<organism evidence="1 2">
    <name type="scientific">Roridomyces roridus</name>
    <dbReference type="NCBI Taxonomy" id="1738132"/>
    <lineage>
        <taxon>Eukaryota</taxon>
        <taxon>Fungi</taxon>
        <taxon>Dikarya</taxon>
        <taxon>Basidiomycota</taxon>
        <taxon>Agaricomycotina</taxon>
        <taxon>Agaricomycetes</taxon>
        <taxon>Agaricomycetidae</taxon>
        <taxon>Agaricales</taxon>
        <taxon>Marasmiineae</taxon>
        <taxon>Mycenaceae</taxon>
        <taxon>Roridomyces</taxon>
    </lineage>
</organism>
<evidence type="ECO:0000313" key="1">
    <source>
        <dbReference type="EMBL" id="KAJ7620144.1"/>
    </source>
</evidence>
<gene>
    <name evidence="1" type="ORF">FB45DRAFT_929545</name>
</gene>
<proteinExistence type="predicted"/>
<accession>A0AAD7BG50</accession>
<dbReference type="AlphaFoldDB" id="A0AAD7BG50"/>
<comment type="caution">
    <text evidence="1">The sequence shown here is derived from an EMBL/GenBank/DDBJ whole genome shotgun (WGS) entry which is preliminary data.</text>
</comment>
<evidence type="ECO:0000313" key="2">
    <source>
        <dbReference type="Proteomes" id="UP001221142"/>
    </source>
</evidence>